<reference evidence="2 3" key="1">
    <citation type="submission" date="2019-09" db="EMBL/GenBank/DDBJ databases">
        <title>Genome of Aliivibrio finisterrensis LMG 23869 (type strain).</title>
        <authorList>
            <person name="Bowman J.P."/>
        </authorList>
    </citation>
    <scope>NUCLEOTIDE SEQUENCE [LARGE SCALE GENOMIC DNA]</scope>
    <source>
        <strain evidence="2 3">LMG 23869</strain>
    </source>
</reference>
<name>A0A6N6RQ13_9GAMM</name>
<gene>
    <name evidence="2" type="ORF">F8B77_14605</name>
</gene>
<keyword evidence="2" id="KW-0067">ATP-binding</keyword>
<evidence type="ECO:0000313" key="2">
    <source>
        <dbReference type="EMBL" id="KAB2823628.1"/>
    </source>
</evidence>
<dbReference type="EMBL" id="WBVP01000019">
    <property type="protein sequence ID" value="KAB2823628.1"/>
    <property type="molecule type" value="Genomic_DNA"/>
</dbReference>
<dbReference type="Pfam" id="PF12128">
    <property type="entry name" value="DUF3584"/>
    <property type="match status" value="1"/>
</dbReference>
<feature type="coiled-coil region" evidence="1">
    <location>
        <begin position="818"/>
        <end position="884"/>
    </location>
</feature>
<dbReference type="RefSeq" id="WP_151656127.1">
    <property type="nucleotide sequence ID" value="NZ_WBVP01000019.1"/>
</dbReference>
<comment type="caution">
    <text evidence="2">The sequence shown here is derived from an EMBL/GenBank/DDBJ whole genome shotgun (WGS) entry which is preliminary data.</text>
</comment>
<dbReference type="GO" id="GO:0005524">
    <property type="term" value="F:ATP binding"/>
    <property type="evidence" value="ECO:0007669"/>
    <property type="project" value="UniProtKB-KW"/>
</dbReference>
<proteinExistence type="predicted"/>
<evidence type="ECO:0000256" key="1">
    <source>
        <dbReference type="SAM" id="Coils"/>
    </source>
</evidence>
<organism evidence="2 3">
    <name type="scientific">Aliivibrio finisterrensis</name>
    <dbReference type="NCBI Taxonomy" id="511998"/>
    <lineage>
        <taxon>Bacteria</taxon>
        <taxon>Pseudomonadati</taxon>
        <taxon>Pseudomonadota</taxon>
        <taxon>Gammaproteobacteria</taxon>
        <taxon>Vibrionales</taxon>
        <taxon>Vibrionaceae</taxon>
        <taxon>Aliivibrio</taxon>
    </lineage>
</organism>
<dbReference type="InterPro" id="IPR021979">
    <property type="entry name" value="DUF3584"/>
</dbReference>
<keyword evidence="1" id="KW-0175">Coiled coil</keyword>
<feature type="coiled-coil region" evidence="1">
    <location>
        <begin position="471"/>
        <end position="540"/>
    </location>
</feature>
<feature type="coiled-coil region" evidence="1">
    <location>
        <begin position="609"/>
        <end position="664"/>
    </location>
</feature>
<protein>
    <submittedName>
        <fullName evidence="2">ATP-binding protein</fullName>
    </submittedName>
</protein>
<evidence type="ECO:0000313" key="3">
    <source>
        <dbReference type="Proteomes" id="UP000434870"/>
    </source>
</evidence>
<keyword evidence="2" id="KW-0547">Nucleotide-binding</keyword>
<dbReference type="AlphaFoldDB" id="A0A6N6RQ13"/>
<sequence length="1233" mass="141745">MESGLQKIYLHHSYFKGRFTEVECVGHTNNMGTNGAGKSTMLSLIPFFYGKEPSSLVNRAGEKKAFADFLLPSARSMLIFEYKRLDELKCVVMYKSKKSVAYRFVDCSAEGGLFQQHLMDQLPSTNDAHDWLKHVVSKNFYVSNQIGSSIDYRAVLLNDKKRLQKKRKSHQSLSSTAYQFSLCTNDTQMQHIDSLTAVMLRHDKLLAQFKTMVVDSFLSDQIDIGDAPFHKDDAEYINSLNVLVEIEKHSATFHGALDKDVELKEQWSLLLAYKKQLDQAASEVGLNLSTTEALIKDLEIQTGDLEDDYKSKTAALRERYNNESNNLEGKNSLIQTIYDERERWEGKENITTKISQYEELSGYEAKMNSDSNHYTGLLEAVSQQADAHQKKIGQLETDTTNKLSKAKEERSSLDNSMSKHLRLALQRESDCSDEMHVQIREFLKSRTSEKQRINDDVQALYADKTEASLYSEDENKEINSYENQINEIEEQLVKQAKDISEKRRQFDSDKKLQDGKLDELELKKKALGKTEKEREKITRQLNPEPDSLHEFLNETKYAWRDTIGKVIRPELLSQKNLNPQLVGGESSQALYGLEINLNLVEPNEFTKSENQLKQQREVLKKDILNYEEDITRIKTELGKFNKQVSQSEKELSQQGREEDRLNTEKKEIGLSIKAKKIDIEKAITNRVWEIDKRIQQSILELKAYDHETDSGVEKLEETARQGILTLKANASVVEAAIQDQIDLKDQLITGIKDTADNQRKELEKIFEAVLKNKDIDPLTEQVAKERAVKSKSEYELIKSYAQLINDYRSWEKSLWVHINKHEKEATELSVSVARLSSQLDEKKKNHQERLKELEAKIKEQKTKLGRLEKEHKSINNAYADVNDALDKVPATHESSEIRDNLSLELLLERLTKNINRIKVLRRSIADAVKKVGEVLTSIGSKNKIYALWENMEQDRSRRSIHANYTENFLIEGVDDVKRLLEVAIPDIREVTLESLKTVGERYVRFYHSLDTLNRKVRSISSALGEEINTTNHFEALSDINIELVSKVDEFDIWKDLKAFSEVWSNWVENERNVLPSKEFVTIFQSTTDSLRSCQISNDIESLVDIDISMRENGRPVNIRTDADLKGLSSEGISTLAVIVVFCGMTRYLCKDNNVRIHWPLDELGKISDENVMILFELMDEHNISLFCAQPNPSPVLLRYFTTKNYVDKNLGIKRYVSIKGDKKNPLLPEKEGK</sequence>
<dbReference type="Proteomes" id="UP000434870">
    <property type="component" value="Unassembled WGS sequence"/>
</dbReference>
<accession>A0A6N6RQ13</accession>